<name>A0A9P7Y3K4_9FUNG</name>
<comment type="caution">
    <text evidence="1">The sequence shown here is derived from an EMBL/GenBank/DDBJ whole genome shotgun (WGS) entry which is preliminary data.</text>
</comment>
<sequence length="266" mass="29646">MLRQRVAFFVTVKGEPADPFPCKVNPTTVTVEELLLRIRDKEEKDKELQIILKLYLDAKINEITVDVGFSTKGFSSFSMVDVEARVGTQQIDRMRLKVVDCDSGERQEALKILLEVLKFARGSMGNSSEACMIRFAGLFFMMACALFPDLDLVPEKSITGRWGTDQVNYLIEPRNAMDASMVGVVEANKGTTFVSGFPLNVALLGVTLFNRMKLDCRHNGKPVVADASKWEFVECKMKAAAAIGNDHRLVVKGEIPPVTVNYKDDK</sequence>
<reference evidence="1" key="1">
    <citation type="submission" date="2021-06" db="EMBL/GenBank/DDBJ databases">
        <title>Genome Sequence of Mortierella hyaline Strain SCG-10, a Cold-Adapted, Nitrate-Reducing Fungus Isolated from Soil in Minnesota, USA.</title>
        <authorList>
            <person name="Aldossari N."/>
        </authorList>
    </citation>
    <scope>NUCLEOTIDE SEQUENCE</scope>
    <source>
        <strain evidence="1">SCG-10</strain>
    </source>
</reference>
<keyword evidence="2" id="KW-1185">Reference proteome</keyword>
<organism evidence="1 2">
    <name type="scientific">Linnemannia hyalina</name>
    <dbReference type="NCBI Taxonomy" id="64524"/>
    <lineage>
        <taxon>Eukaryota</taxon>
        <taxon>Fungi</taxon>
        <taxon>Fungi incertae sedis</taxon>
        <taxon>Mucoromycota</taxon>
        <taxon>Mortierellomycotina</taxon>
        <taxon>Mortierellomycetes</taxon>
        <taxon>Mortierellales</taxon>
        <taxon>Mortierellaceae</taxon>
        <taxon>Linnemannia</taxon>
    </lineage>
</organism>
<dbReference type="OrthoDB" id="2421801at2759"/>
<dbReference type="Proteomes" id="UP000707451">
    <property type="component" value="Unassembled WGS sequence"/>
</dbReference>
<accession>A0A9P7Y3K4</accession>
<gene>
    <name evidence="1" type="ORF">KI688_000085</name>
</gene>
<proteinExistence type="predicted"/>
<dbReference type="AlphaFoldDB" id="A0A9P7Y3K4"/>
<protein>
    <submittedName>
        <fullName evidence="1">Uncharacterized protein</fullName>
    </submittedName>
</protein>
<evidence type="ECO:0000313" key="1">
    <source>
        <dbReference type="EMBL" id="KAG9072315.1"/>
    </source>
</evidence>
<dbReference type="EMBL" id="JAHRHY010000001">
    <property type="protein sequence ID" value="KAG9072315.1"/>
    <property type="molecule type" value="Genomic_DNA"/>
</dbReference>
<evidence type="ECO:0000313" key="2">
    <source>
        <dbReference type="Proteomes" id="UP000707451"/>
    </source>
</evidence>